<dbReference type="PANTHER" id="PTHR39430">
    <property type="entry name" value="MEMBRANE-ASSOCIATED PROTEASE-RELATED"/>
    <property type="match status" value="1"/>
</dbReference>
<name>A0A1G9TX93_9FIRM</name>
<keyword evidence="4" id="KW-1185">Reference proteome</keyword>
<feature type="transmembrane region" description="Helical" evidence="1">
    <location>
        <begin position="78"/>
        <end position="101"/>
    </location>
</feature>
<sequence>MKQQFKPVIEMAVVYILLMTVVAFSSDIVKLGNTVGAKMALTVLVYVILTAIPLAVIKLEKIPFSSLGFSKEKAGKQLLAAAAILAVTIGVCVIIPLLIGINKTEVLGFKCRSLPILIFYVFYDIICVGFGEEVAFRGYFYSRIKALSQKEWMPVIFSALLFGLWHFPNTLNIMNVVMTSILGLGYAFCRWKIKNCSLLSLALAHGLHDAVITVLSYILL</sequence>
<feature type="domain" description="CAAX prenyl protease 2/Lysostaphin resistance protein A-like" evidence="2">
    <location>
        <begin position="117"/>
        <end position="211"/>
    </location>
</feature>
<feature type="transmembrane region" description="Helical" evidence="1">
    <location>
        <begin position="113"/>
        <end position="131"/>
    </location>
</feature>
<keyword evidence="1" id="KW-0472">Membrane</keyword>
<dbReference type="EMBL" id="FNID01000001">
    <property type="protein sequence ID" value="SDM52014.1"/>
    <property type="molecule type" value="Genomic_DNA"/>
</dbReference>
<keyword evidence="1" id="KW-0812">Transmembrane</keyword>
<dbReference type="Proteomes" id="UP000199182">
    <property type="component" value="Unassembled WGS sequence"/>
</dbReference>
<dbReference type="GO" id="GO:0080120">
    <property type="term" value="P:CAAX-box protein maturation"/>
    <property type="evidence" value="ECO:0007669"/>
    <property type="project" value="UniProtKB-ARBA"/>
</dbReference>
<evidence type="ECO:0000259" key="2">
    <source>
        <dbReference type="Pfam" id="PF02517"/>
    </source>
</evidence>
<keyword evidence="1" id="KW-1133">Transmembrane helix</keyword>
<dbReference type="RefSeq" id="WP_143008004.1">
    <property type="nucleotide sequence ID" value="NZ_FNID01000001.1"/>
</dbReference>
<feature type="transmembrane region" description="Helical" evidence="1">
    <location>
        <begin position="198"/>
        <end position="219"/>
    </location>
</feature>
<evidence type="ECO:0000313" key="3">
    <source>
        <dbReference type="EMBL" id="SDM52014.1"/>
    </source>
</evidence>
<dbReference type="GO" id="GO:0004175">
    <property type="term" value="F:endopeptidase activity"/>
    <property type="evidence" value="ECO:0007669"/>
    <property type="project" value="UniProtKB-ARBA"/>
</dbReference>
<feature type="transmembrane region" description="Helical" evidence="1">
    <location>
        <begin position="12"/>
        <end position="29"/>
    </location>
</feature>
<feature type="transmembrane region" description="Helical" evidence="1">
    <location>
        <begin position="35"/>
        <end position="57"/>
    </location>
</feature>
<dbReference type="AlphaFoldDB" id="A0A1G9TX93"/>
<reference evidence="3 4" key="1">
    <citation type="submission" date="2016-10" db="EMBL/GenBank/DDBJ databases">
        <authorList>
            <person name="de Groot N.N."/>
        </authorList>
    </citation>
    <scope>NUCLEOTIDE SEQUENCE [LARGE SCALE GENOMIC DNA]</scope>
    <source>
        <strain evidence="3 4">CGMCC 1.5012</strain>
    </source>
</reference>
<evidence type="ECO:0000313" key="4">
    <source>
        <dbReference type="Proteomes" id="UP000199182"/>
    </source>
</evidence>
<organism evidence="3 4">
    <name type="scientific">Acetanaerobacterium elongatum</name>
    <dbReference type="NCBI Taxonomy" id="258515"/>
    <lineage>
        <taxon>Bacteria</taxon>
        <taxon>Bacillati</taxon>
        <taxon>Bacillota</taxon>
        <taxon>Clostridia</taxon>
        <taxon>Eubacteriales</taxon>
        <taxon>Oscillospiraceae</taxon>
        <taxon>Acetanaerobacterium</taxon>
    </lineage>
</organism>
<evidence type="ECO:0000256" key="1">
    <source>
        <dbReference type="SAM" id="Phobius"/>
    </source>
</evidence>
<dbReference type="OrthoDB" id="1819587at2"/>
<proteinExistence type="predicted"/>
<protein>
    <recommendedName>
        <fullName evidence="2">CAAX prenyl protease 2/Lysostaphin resistance protein A-like domain-containing protein</fullName>
    </recommendedName>
</protein>
<accession>A0A1G9TX93</accession>
<dbReference type="Pfam" id="PF02517">
    <property type="entry name" value="Rce1-like"/>
    <property type="match status" value="1"/>
</dbReference>
<feature type="transmembrane region" description="Helical" evidence="1">
    <location>
        <begin position="152"/>
        <end position="167"/>
    </location>
</feature>
<gene>
    <name evidence="3" type="ORF">SAMN05192585_1014</name>
</gene>
<dbReference type="STRING" id="258515.SAMN05192585_1014"/>
<dbReference type="InterPro" id="IPR003675">
    <property type="entry name" value="Rce1/LyrA-like_dom"/>
</dbReference>
<dbReference type="PANTHER" id="PTHR39430:SF1">
    <property type="entry name" value="PROTEASE"/>
    <property type="match status" value="1"/>
</dbReference>